<dbReference type="Proteomes" id="UP000325811">
    <property type="component" value="Chromosome I"/>
</dbReference>
<accession>A0A5Q4ZCB9</accession>
<evidence type="ECO:0000259" key="2">
    <source>
        <dbReference type="Pfam" id="PF00326"/>
    </source>
</evidence>
<gene>
    <name evidence="3" type="ORF">PDMSB3_1610</name>
</gene>
<dbReference type="GO" id="GO:0008236">
    <property type="term" value="F:serine-type peptidase activity"/>
    <property type="evidence" value="ECO:0007669"/>
    <property type="project" value="InterPro"/>
</dbReference>
<dbReference type="SUPFAM" id="SSF53474">
    <property type="entry name" value="alpha/beta-Hydrolases"/>
    <property type="match status" value="1"/>
</dbReference>
<dbReference type="KEGG" id="pdio:PDMSB3_1610"/>
<organism evidence="3 4">
    <name type="scientific">Paraburkholderia dioscoreae</name>
    <dbReference type="NCBI Taxonomy" id="2604047"/>
    <lineage>
        <taxon>Bacteria</taxon>
        <taxon>Pseudomonadati</taxon>
        <taxon>Pseudomonadota</taxon>
        <taxon>Betaproteobacteria</taxon>
        <taxon>Burkholderiales</taxon>
        <taxon>Burkholderiaceae</taxon>
        <taxon>Paraburkholderia</taxon>
    </lineage>
</organism>
<sequence>MSNPSYSTHDVTLTGDGLTLGARHYAPANGQRAPAVIVCPGGISTGLIDSIDWLASRLAAGGFHALSVTYRAGSPIDDHRDIKIAFDWLQRQPSVAPDSTAVMGMSRGGTSALRAAAEWPELRAALSFGSPTDLLQHVRGVAGYAPGRYALLCQWLGGAPDEHRAFYEEVQPISHAHKIRQPVLGIHGAFDMHVPVEQTQWMNEALKRHNNPHAETHVIPFMNHYCDVTPTYSFDFDLVTQPAIEFLRRHLSR</sequence>
<dbReference type="PANTHER" id="PTHR22946">
    <property type="entry name" value="DIENELACTONE HYDROLASE DOMAIN-CONTAINING PROTEIN-RELATED"/>
    <property type="match status" value="1"/>
</dbReference>
<dbReference type="InterPro" id="IPR001375">
    <property type="entry name" value="Peptidase_S9_cat"/>
</dbReference>
<keyword evidence="1" id="KW-0378">Hydrolase</keyword>
<evidence type="ECO:0000313" key="4">
    <source>
        <dbReference type="Proteomes" id="UP000325811"/>
    </source>
</evidence>
<evidence type="ECO:0000256" key="1">
    <source>
        <dbReference type="ARBA" id="ARBA00022801"/>
    </source>
</evidence>
<dbReference type="EMBL" id="LR699553">
    <property type="protein sequence ID" value="VVD28066.1"/>
    <property type="molecule type" value="Genomic_DNA"/>
</dbReference>
<dbReference type="RefSeq" id="WP_165185577.1">
    <property type="nucleotide sequence ID" value="NZ_LR699553.1"/>
</dbReference>
<dbReference type="GO" id="GO:0006508">
    <property type="term" value="P:proteolysis"/>
    <property type="evidence" value="ECO:0007669"/>
    <property type="project" value="InterPro"/>
</dbReference>
<dbReference type="GO" id="GO:0052689">
    <property type="term" value="F:carboxylic ester hydrolase activity"/>
    <property type="evidence" value="ECO:0007669"/>
    <property type="project" value="UniProtKB-ARBA"/>
</dbReference>
<name>A0A5Q4ZCB9_9BURK</name>
<dbReference type="AlphaFoldDB" id="A0A5Q4ZCB9"/>
<dbReference type="InterPro" id="IPR050261">
    <property type="entry name" value="FrsA_esterase"/>
</dbReference>
<proteinExistence type="predicted"/>
<keyword evidence="4" id="KW-1185">Reference proteome</keyword>
<reference evidence="3 4" key="1">
    <citation type="submission" date="2019-08" db="EMBL/GenBank/DDBJ databases">
        <authorList>
            <person name="Herpell B J."/>
        </authorList>
    </citation>
    <scope>NUCLEOTIDE SEQUENCE [LARGE SCALE GENOMIC DNA]</scope>
    <source>
        <strain evidence="4">Msb3</strain>
    </source>
</reference>
<dbReference type="Gene3D" id="3.40.50.1820">
    <property type="entry name" value="alpha/beta hydrolase"/>
    <property type="match status" value="1"/>
</dbReference>
<protein>
    <submittedName>
        <fullName evidence="3">Prolyl oligopeptidase family protein</fullName>
    </submittedName>
</protein>
<dbReference type="PANTHER" id="PTHR22946:SF9">
    <property type="entry name" value="POLYKETIDE TRANSFERASE AF380"/>
    <property type="match status" value="1"/>
</dbReference>
<dbReference type="InterPro" id="IPR029058">
    <property type="entry name" value="AB_hydrolase_fold"/>
</dbReference>
<evidence type="ECO:0000313" key="3">
    <source>
        <dbReference type="EMBL" id="VVD28066.1"/>
    </source>
</evidence>
<dbReference type="Pfam" id="PF00326">
    <property type="entry name" value="Peptidase_S9"/>
    <property type="match status" value="1"/>
</dbReference>
<feature type="domain" description="Peptidase S9 prolyl oligopeptidase catalytic" evidence="2">
    <location>
        <begin position="79"/>
        <end position="226"/>
    </location>
</feature>